<keyword evidence="3" id="KW-1185">Reference proteome</keyword>
<evidence type="ECO:0000313" key="2">
    <source>
        <dbReference type="EMBL" id="WAR43874.1"/>
    </source>
</evidence>
<sequence>MTTQIMGAIRPKTPNTQLDLFFQEILAHDQERKAATETGIPALIRLANVAKRDTGQSKTVRLFLLGLYNGYRFPFNLITLRSLDKELFDDCMAVLTLDARATAKEVHQYLSNGGELFEHWAQGGAQ</sequence>
<organism evidence="2 3">
    <name type="scientific">Methylomonas rapida</name>
    <dbReference type="NCBI Taxonomy" id="2963939"/>
    <lineage>
        <taxon>Bacteria</taxon>
        <taxon>Pseudomonadati</taxon>
        <taxon>Pseudomonadota</taxon>
        <taxon>Gammaproteobacteria</taxon>
        <taxon>Methylococcales</taxon>
        <taxon>Methylococcaceae</taxon>
        <taxon>Methylomonas</taxon>
    </lineage>
</organism>
<name>A0ABY7GI25_9GAMM</name>
<dbReference type="Proteomes" id="UP001162780">
    <property type="component" value="Chromosome"/>
</dbReference>
<dbReference type="InterPro" id="IPR056090">
    <property type="entry name" value="DUF7673"/>
</dbReference>
<proteinExistence type="predicted"/>
<reference evidence="2" key="1">
    <citation type="submission" date="2022-11" db="EMBL/GenBank/DDBJ databases">
        <title>Methylomonas rapida sp. nov., Carotenoid-Producing Obligate Methanotrophs with High Growth Characteristics and Biotechnological Potential.</title>
        <authorList>
            <person name="Tikhonova E.N."/>
            <person name="Suleimanov R.Z."/>
            <person name="Miroshnikov K."/>
            <person name="Oshkin I.Y."/>
            <person name="Belova S.E."/>
            <person name="Danilova O.V."/>
            <person name="Ashikhmin A."/>
            <person name="Konopkin A."/>
            <person name="But S.Y."/>
            <person name="Khmelenina V.N."/>
            <person name="Kuznetsov N."/>
            <person name="Pimenov N.V."/>
            <person name="Dedysh S.N."/>
        </authorList>
    </citation>
    <scope>NUCLEOTIDE SEQUENCE</scope>
    <source>
        <strain evidence="2">MP1</strain>
    </source>
</reference>
<accession>A0ABY7GI25</accession>
<feature type="domain" description="DUF7673" evidence="1">
    <location>
        <begin position="41"/>
        <end position="121"/>
    </location>
</feature>
<evidence type="ECO:0000313" key="3">
    <source>
        <dbReference type="Proteomes" id="UP001162780"/>
    </source>
</evidence>
<protein>
    <recommendedName>
        <fullName evidence="1">DUF7673 domain-containing protein</fullName>
    </recommendedName>
</protein>
<dbReference type="RefSeq" id="WP_255188859.1">
    <property type="nucleotide sequence ID" value="NZ_CP113517.1"/>
</dbReference>
<dbReference type="EMBL" id="CP113517">
    <property type="protein sequence ID" value="WAR43874.1"/>
    <property type="molecule type" value="Genomic_DNA"/>
</dbReference>
<gene>
    <name evidence="2" type="ORF">NM686_016055</name>
</gene>
<dbReference type="Pfam" id="PF24720">
    <property type="entry name" value="DUF7673"/>
    <property type="match status" value="1"/>
</dbReference>
<evidence type="ECO:0000259" key="1">
    <source>
        <dbReference type="Pfam" id="PF24720"/>
    </source>
</evidence>